<keyword evidence="9" id="KW-0150">Chloroplast</keyword>
<dbReference type="EMBL" id="MT226925">
    <property type="protein sequence ID" value="QOW07535.1"/>
    <property type="molecule type" value="Genomic_DNA"/>
</dbReference>
<dbReference type="RefSeq" id="YP_010032328.1">
    <property type="nucleotide sequence ID" value="NC_053868.1"/>
</dbReference>
<dbReference type="AlphaFoldDB" id="A0A7S6U9X4"/>
<feature type="region of interest" description="Disordered" evidence="8">
    <location>
        <begin position="59"/>
        <end position="95"/>
    </location>
</feature>
<keyword evidence="9" id="KW-0934">Plastid</keyword>
<evidence type="ECO:0000256" key="3">
    <source>
        <dbReference type="ARBA" id="ARBA00022884"/>
    </source>
</evidence>
<dbReference type="PANTHER" id="PTHR10746">
    <property type="entry name" value="50S RIBOSOMAL PROTEIN L4"/>
    <property type="match status" value="1"/>
</dbReference>
<dbReference type="InterPro" id="IPR013005">
    <property type="entry name" value="Ribosomal_uL4-like"/>
</dbReference>
<comment type="function">
    <text evidence="7">Probably binds the 23S rRNA.</text>
</comment>
<dbReference type="Pfam" id="PF00573">
    <property type="entry name" value="Ribosomal_L4"/>
    <property type="match status" value="1"/>
</dbReference>
<comment type="subunit">
    <text evidence="7">Part of the 50S ribosomal subunit.</text>
</comment>
<comment type="similarity">
    <text evidence="1 7">Belongs to the universal ribosomal protein uL4 family.</text>
</comment>
<dbReference type="GO" id="GO:0019843">
    <property type="term" value="F:rRNA binding"/>
    <property type="evidence" value="ECO:0007669"/>
    <property type="project" value="UniProtKB-UniRule"/>
</dbReference>
<dbReference type="InterPro" id="IPR023574">
    <property type="entry name" value="Ribosomal_uL4_dom_sf"/>
</dbReference>
<evidence type="ECO:0000256" key="4">
    <source>
        <dbReference type="ARBA" id="ARBA00022980"/>
    </source>
</evidence>
<reference evidence="9" key="1">
    <citation type="submission" date="2020-03" db="EMBL/GenBank/DDBJ databases">
        <title>Schizocladia ischiensis organellar genomes: estimating the origin of multicellularity in heterokonts and the emergence of shallow ocean ecosystems.</title>
        <authorList>
            <person name="Phillips N.E."/>
            <person name="Braun E.L."/>
            <person name="Boore J."/>
            <person name="Cheda B."/>
            <person name="Salomon M.P."/>
        </authorList>
    </citation>
    <scope>NUCLEOTIDE SEQUENCE</scope>
</reference>
<accession>A0A7S6U9X4</accession>
<dbReference type="Gene3D" id="3.40.1370.10">
    <property type="match status" value="1"/>
</dbReference>
<keyword evidence="4 7" id="KW-0689">Ribosomal protein</keyword>
<dbReference type="HAMAP" id="MF_01328_B">
    <property type="entry name" value="Ribosomal_uL4_B"/>
    <property type="match status" value="1"/>
</dbReference>
<sequence>MSLTNVLTFQIKDLDGSETSNNISLHLSNSISNELDTKNYIIHKTLLIENTNGRKRTANTKTRAEVRGGGRKPWRQKGTGRARAGSNRSPLWRGGGVSFGPKSKKSIKKINKKEWRISLNSLLIKKQTDIIVINNFDYNSFKTKDFIKQIQNLNIQYSDQIVIVVPTINENLKRGTSNLPNVKLMLANNLNIKKILAAKYIVILKDSLKIIEEMYNV</sequence>
<evidence type="ECO:0000256" key="5">
    <source>
        <dbReference type="ARBA" id="ARBA00023274"/>
    </source>
</evidence>
<evidence type="ECO:0000313" key="9">
    <source>
        <dbReference type="EMBL" id="QOW07535.1"/>
    </source>
</evidence>
<evidence type="ECO:0000256" key="2">
    <source>
        <dbReference type="ARBA" id="ARBA00022730"/>
    </source>
</evidence>
<dbReference type="GO" id="GO:1990904">
    <property type="term" value="C:ribonucleoprotein complex"/>
    <property type="evidence" value="ECO:0007669"/>
    <property type="project" value="UniProtKB-KW"/>
</dbReference>
<evidence type="ECO:0000256" key="1">
    <source>
        <dbReference type="ARBA" id="ARBA00010528"/>
    </source>
</evidence>
<dbReference type="GO" id="GO:0006412">
    <property type="term" value="P:translation"/>
    <property type="evidence" value="ECO:0007669"/>
    <property type="project" value="UniProtKB-UniRule"/>
</dbReference>
<keyword evidence="2 7" id="KW-0699">rRNA-binding</keyword>
<dbReference type="GO" id="GO:0005840">
    <property type="term" value="C:ribosome"/>
    <property type="evidence" value="ECO:0007669"/>
    <property type="project" value="UniProtKB-KW"/>
</dbReference>
<proteinExistence type="inferred from homology"/>
<dbReference type="SUPFAM" id="SSF52166">
    <property type="entry name" value="Ribosomal protein L4"/>
    <property type="match status" value="1"/>
</dbReference>
<evidence type="ECO:0000256" key="7">
    <source>
        <dbReference type="HAMAP-Rule" id="MF_01328"/>
    </source>
</evidence>
<organism evidence="9">
    <name type="scientific">Schizocladia ischiensis</name>
    <dbReference type="NCBI Taxonomy" id="196139"/>
    <lineage>
        <taxon>Eukaryota</taxon>
        <taxon>Sar</taxon>
        <taxon>Stramenopiles</taxon>
        <taxon>Ochrophyta</taxon>
        <taxon>PX clade</taxon>
        <taxon>Schizocladiophyceae</taxon>
        <taxon>Schizocladiales</taxon>
        <taxon>Schizocladiaceae</taxon>
        <taxon>Schizocladia</taxon>
    </lineage>
</organism>
<feature type="compositionally biased region" description="Basic residues" evidence="8">
    <location>
        <begin position="69"/>
        <end position="80"/>
    </location>
</feature>
<dbReference type="InterPro" id="IPR002136">
    <property type="entry name" value="Ribosomal_uL4"/>
</dbReference>
<dbReference type="GO" id="GO:0003735">
    <property type="term" value="F:structural constituent of ribosome"/>
    <property type="evidence" value="ECO:0007669"/>
    <property type="project" value="InterPro"/>
</dbReference>
<dbReference type="NCBIfam" id="TIGR03953">
    <property type="entry name" value="rplD_bact"/>
    <property type="match status" value="1"/>
</dbReference>
<gene>
    <name evidence="7 9" type="primary">rpl4</name>
</gene>
<evidence type="ECO:0000256" key="6">
    <source>
        <dbReference type="ARBA" id="ARBA00035208"/>
    </source>
</evidence>
<dbReference type="PANTHER" id="PTHR10746:SF17">
    <property type="entry name" value="LARGE RIBOSOMAL SUBUNIT PROTEIN UL4C"/>
    <property type="match status" value="1"/>
</dbReference>
<protein>
    <recommendedName>
        <fullName evidence="6 7">Large ribosomal subunit protein uL4c</fullName>
    </recommendedName>
</protein>
<comment type="subcellular location">
    <subcellularLocation>
        <location evidence="7">Plastid</location>
        <location evidence="7">Chloroplast</location>
    </subcellularLocation>
</comment>
<dbReference type="GO" id="GO:0009507">
    <property type="term" value="C:chloroplast"/>
    <property type="evidence" value="ECO:0007669"/>
    <property type="project" value="UniProtKB-SubCell"/>
</dbReference>
<evidence type="ECO:0000256" key="8">
    <source>
        <dbReference type="SAM" id="MobiDB-lite"/>
    </source>
</evidence>
<geneLocation type="chloroplast" evidence="9"/>
<keyword evidence="5 7" id="KW-0687">Ribonucleoprotein</keyword>
<name>A0A7S6U9X4_9STRA</name>
<dbReference type="GeneID" id="63377823"/>
<keyword evidence="3 7" id="KW-0694">RNA-binding</keyword>